<sequence length="32" mass="3446">MKARIKHVIGGFVATSLFFAAVTLAQAVEQLK</sequence>
<evidence type="ECO:0000313" key="2">
    <source>
        <dbReference type="Proteomes" id="UP000275777"/>
    </source>
</evidence>
<dbReference type="Proteomes" id="UP000275777">
    <property type="component" value="Chromosome"/>
</dbReference>
<dbReference type="AlphaFoldDB" id="A0A3S4HRM4"/>
<gene>
    <name evidence="1" type="ORF">NCTC9695_03397</name>
</gene>
<evidence type="ECO:0000313" key="1">
    <source>
        <dbReference type="EMBL" id="VEB42943.1"/>
    </source>
</evidence>
<accession>A0A3S4HRM4</accession>
<dbReference type="EMBL" id="LR134182">
    <property type="protein sequence ID" value="VEB42943.1"/>
    <property type="molecule type" value="Genomic_DNA"/>
</dbReference>
<reference evidence="1 2" key="1">
    <citation type="submission" date="2018-12" db="EMBL/GenBank/DDBJ databases">
        <authorList>
            <consortium name="Pathogen Informatics"/>
        </authorList>
    </citation>
    <scope>NUCLEOTIDE SEQUENCE [LARGE SCALE GENOMIC DNA]</scope>
    <source>
        <strain evidence="1 2">NCTC9695</strain>
    </source>
</reference>
<name>A0A3S4HRM4_CHRVL</name>
<organism evidence="1 2">
    <name type="scientific">Chromobacterium violaceum</name>
    <dbReference type="NCBI Taxonomy" id="536"/>
    <lineage>
        <taxon>Bacteria</taxon>
        <taxon>Pseudomonadati</taxon>
        <taxon>Pseudomonadota</taxon>
        <taxon>Betaproteobacteria</taxon>
        <taxon>Neisseriales</taxon>
        <taxon>Chromobacteriaceae</taxon>
        <taxon>Chromobacterium</taxon>
    </lineage>
</organism>
<proteinExistence type="predicted"/>
<protein>
    <submittedName>
        <fullName evidence="1">Uncharacterized protein</fullName>
    </submittedName>
</protein>